<dbReference type="EMBL" id="RBTT01000490">
    <property type="protein sequence ID" value="RMT99939.1"/>
    <property type="molecule type" value="Genomic_DNA"/>
</dbReference>
<evidence type="ECO:0000313" key="2">
    <source>
        <dbReference type="EMBL" id="RMT99939.1"/>
    </source>
</evidence>
<protein>
    <submittedName>
        <fullName evidence="2">Uncharacterized protein</fullName>
    </submittedName>
</protein>
<accession>A0A3M5QSW6</accession>
<dbReference type="RefSeq" id="WP_122287108.1">
    <property type="nucleotide sequence ID" value="NZ_RBRV01000333.1"/>
</dbReference>
<gene>
    <name evidence="2" type="ORF">ALP36_03375</name>
</gene>
<feature type="region of interest" description="Disordered" evidence="1">
    <location>
        <begin position="383"/>
        <end position="413"/>
    </location>
</feature>
<evidence type="ECO:0000313" key="3">
    <source>
        <dbReference type="Proteomes" id="UP000274212"/>
    </source>
</evidence>
<dbReference type="AlphaFoldDB" id="A0A3M5QSW6"/>
<proteinExistence type="predicted"/>
<dbReference type="Proteomes" id="UP000274212">
    <property type="component" value="Unassembled WGS sequence"/>
</dbReference>
<organism evidence="2 3">
    <name type="scientific">Pseudomonas syringae pv. coriandricola</name>
    <dbReference type="NCBI Taxonomy" id="264453"/>
    <lineage>
        <taxon>Bacteria</taxon>
        <taxon>Pseudomonadati</taxon>
        <taxon>Pseudomonadota</taxon>
        <taxon>Gammaproteobacteria</taxon>
        <taxon>Pseudomonadales</taxon>
        <taxon>Pseudomonadaceae</taxon>
        <taxon>Pseudomonas</taxon>
    </lineage>
</organism>
<feature type="compositionally biased region" description="Basic and acidic residues" evidence="1">
    <location>
        <begin position="387"/>
        <end position="403"/>
    </location>
</feature>
<comment type="caution">
    <text evidence="2">The sequence shown here is derived from an EMBL/GenBank/DDBJ whole genome shotgun (WGS) entry which is preliminary data.</text>
</comment>
<feature type="compositionally biased region" description="Basic residues" evidence="1">
    <location>
        <begin position="404"/>
        <end position="413"/>
    </location>
</feature>
<reference evidence="2 3" key="1">
    <citation type="submission" date="2018-08" db="EMBL/GenBank/DDBJ databases">
        <title>Recombination of ecologically and evolutionarily significant loci maintains genetic cohesion in the Pseudomonas syringae species complex.</title>
        <authorList>
            <person name="Dillon M."/>
            <person name="Thakur S."/>
            <person name="Almeida R.N.D."/>
            <person name="Weir B.S."/>
            <person name="Guttman D.S."/>
        </authorList>
    </citation>
    <scope>NUCLEOTIDE SEQUENCE [LARGE SCALE GENOMIC DNA]</scope>
    <source>
        <strain evidence="2 3">ICMP 9829</strain>
    </source>
</reference>
<sequence length="413" mass="47436">MEKTKKTLLSGLLDSLKESRFNPFPEYVEQDLNETGLISNEPIDDVDYGLDTPKKNTKIDREYYSDQYTLDERKLFAEQYARQLLEGNFKFGRFANRISVKDLVPDFLIGGGLYKLVKDGEGMEHPVFCSRYNAFTNTVSFTKRSELDQDTLKLAYLSFMKEGKNKFYLNRSIKAPETVADQHAYFAAAYKAAMSLNIGHDQIIMPKKFAAFKESLRQESTLTTDLQEGFDEPLYEHDSLKPETIQPQNTETAVKEIIQPKQENEAKEKAELSIKENPNHMFLFRTRDDENGEPKYLAFLTPDSKDDLESMKKGFAHIVKDQSELIPQIKGVYRAAGYEENLQDILKKEDNCLEGYKLLRDIQNGVVNLTAKPAKEIIDETNIVPIKKTETDNPKPKENEPKPKTRSTPKPKR</sequence>
<evidence type="ECO:0000256" key="1">
    <source>
        <dbReference type="SAM" id="MobiDB-lite"/>
    </source>
</evidence>
<name>A0A3M5QSW6_9PSED</name>